<dbReference type="Gene3D" id="1.10.357.10">
    <property type="entry name" value="Tetracycline Repressor, domain 2"/>
    <property type="match status" value="1"/>
</dbReference>
<reference evidence="4" key="1">
    <citation type="submission" date="2022-01" db="EMBL/GenBank/DDBJ databases">
        <title>PSI-footprinting approach for the identification of protein synthesis inhibitor producers.</title>
        <authorList>
            <person name="Handel F."/>
            <person name="Kulik A."/>
            <person name="Wex K.W."/>
            <person name="Berscheid A."/>
            <person name="Saur J.S."/>
            <person name="Winkler A."/>
            <person name="Wibberg D."/>
            <person name="Kalinowski J."/>
            <person name="Broetz-Oesterhelt H."/>
            <person name="Mast Y."/>
        </authorList>
    </citation>
    <scope>NUCLEOTIDE SEQUENCE</scope>
    <source>
        <strain evidence="4">KNN 49.3e</strain>
    </source>
</reference>
<gene>
    <name evidence="4" type="ORF">L1857_13825</name>
</gene>
<accession>A0ABY4NUS7</accession>
<dbReference type="RefSeq" id="WP_116109605.1">
    <property type="nucleotide sequence ID" value="NZ_CP091196.1"/>
</dbReference>
<dbReference type="PROSITE" id="PS50977">
    <property type="entry name" value="HTH_TETR_2"/>
    <property type="match status" value="1"/>
</dbReference>
<dbReference type="InterPro" id="IPR050109">
    <property type="entry name" value="HTH-type_TetR-like_transc_reg"/>
</dbReference>
<evidence type="ECO:0000256" key="2">
    <source>
        <dbReference type="PROSITE-ProRule" id="PRU00335"/>
    </source>
</evidence>
<dbReference type="SUPFAM" id="SSF48498">
    <property type="entry name" value="Tetracyclin repressor-like, C-terminal domain"/>
    <property type="match status" value="1"/>
</dbReference>
<dbReference type="InterPro" id="IPR039536">
    <property type="entry name" value="TetR_C_Proteobacteria"/>
</dbReference>
<dbReference type="Pfam" id="PF14246">
    <property type="entry name" value="TetR_C_7"/>
    <property type="match status" value="1"/>
</dbReference>
<protein>
    <submittedName>
        <fullName evidence="4">TetR/AcrR family transcriptional regulator</fullName>
    </submittedName>
</protein>
<evidence type="ECO:0000313" key="4">
    <source>
        <dbReference type="EMBL" id="UQS23830.1"/>
    </source>
</evidence>
<dbReference type="SUPFAM" id="SSF46689">
    <property type="entry name" value="Homeodomain-like"/>
    <property type="match status" value="1"/>
</dbReference>
<evidence type="ECO:0000256" key="1">
    <source>
        <dbReference type="ARBA" id="ARBA00023125"/>
    </source>
</evidence>
<keyword evidence="1 2" id="KW-0238">DNA-binding</keyword>
<keyword evidence="5" id="KW-1185">Reference proteome</keyword>
<evidence type="ECO:0000259" key="3">
    <source>
        <dbReference type="PROSITE" id="PS50977"/>
    </source>
</evidence>
<dbReference type="PANTHER" id="PTHR30055">
    <property type="entry name" value="HTH-TYPE TRANSCRIPTIONAL REGULATOR RUTR"/>
    <property type="match status" value="1"/>
</dbReference>
<feature type="domain" description="HTH tetR-type" evidence="3">
    <location>
        <begin position="36"/>
        <end position="96"/>
    </location>
</feature>
<dbReference type="PRINTS" id="PR00455">
    <property type="entry name" value="HTHTETR"/>
</dbReference>
<feature type="DNA-binding region" description="H-T-H motif" evidence="2">
    <location>
        <begin position="59"/>
        <end position="78"/>
    </location>
</feature>
<dbReference type="InterPro" id="IPR009057">
    <property type="entry name" value="Homeodomain-like_sf"/>
</dbReference>
<organism evidence="4 5">
    <name type="scientific">Amycolatopsis thermalba</name>
    <dbReference type="NCBI Taxonomy" id="944492"/>
    <lineage>
        <taxon>Bacteria</taxon>
        <taxon>Bacillati</taxon>
        <taxon>Actinomycetota</taxon>
        <taxon>Actinomycetes</taxon>
        <taxon>Pseudonocardiales</taxon>
        <taxon>Pseudonocardiaceae</taxon>
        <taxon>Amycolatopsis</taxon>
    </lineage>
</organism>
<dbReference type="EMBL" id="CP091196">
    <property type="protein sequence ID" value="UQS23830.1"/>
    <property type="molecule type" value="Genomic_DNA"/>
</dbReference>
<name>A0ABY4NUS7_9PSEU</name>
<sequence length="233" mass="25246">MTESVDVPDDTLLVRVSAHGPRRVPREGRALDPRSVRTRAAVVEAATALFLTQGYVGTSVDDIAAAAHVSKRTVYNNFGDKENLFTEIVLGVTATAEQFADKLVGALRDTTDVAAALRTLARQHVGAVSNPQIVRLRRLIIAEAARFPELAREYHRRAPGRVITALAEAFAALGERGALRVPDPRRAAEHFSFLVLGAVLDEAMFAPDAPPPSEAERDRIATDAVEVFLAAYR</sequence>
<proteinExistence type="predicted"/>
<dbReference type="InterPro" id="IPR001647">
    <property type="entry name" value="HTH_TetR"/>
</dbReference>
<evidence type="ECO:0000313" key="5">
    <source>
        <dbReference type="Proteomes" id="UP000830158"/>
    </source>
</evidence>
<dbReference type="Proteomes" id="UP000830158">
    <property type="component" value="Chromosome"/>
</dbReference>
<dbReference type="InterPro" id="IPR036271">
    <property type="entry name" value="Tet_transcr_reg_TetR-rel_C_sf"/>
</dbReference>
<dbReference type="Pfam" id="PF00440">
    <property type="entry name" value="TetR_N"/>
    <property type="match status" value="1"/>
</dbReference>
<dbReference type="PANTHER" id="PTHR30055:SF146">
    <property type="entry name" value="HTH-TYPE TRANSCRIPTIONAL DUAL REGULATOR CECR"/>
    <property type="match status" value="1"/>
</dbReference>